<sequence length="95" mass="10089">MLPTSQWRVSVDSQLPWSLVVGAIEEKRRPSHIVGGWSAGGAMTSASCTTEDRVAEFSESTCLGVEGTIGCDVFVGLSQRLALLLHSTTGELPAR</sequence>
<dbReference type="Proteomes" id="UP001055439">
    <property type="component" value="Chromosome 4"/>
</dbReference>
<gene>
    <name evidence="1" type="ORF">MUK42_27020</name>
</gene>
<reference evidence="1" key="1">
    <citation type="submission" date="2022-05" db="EMBL/GenBank/DDBJ databases">
        <title>The Musa troglodytarum L. genome provides insights into the mechanism of non-climacteric behaviour and enrichment of carotenoids.</title>
        <authorList>
            <person name="Wang J."/>
        </authorList>
    </citation>
    <scope>NUCLEOTIDE SEQUENCE</scope>
    <source>
        <tissue evidence="1">Leaf</tissue>
    </source>
</reference>
<proteinExistence type="predicted"/>
<protein>
    <submittedName>
        <fullName evidence="1">Uncharacterized protein</fullName>
    </submittedName>
</protein>
<evidence type="ECO:0000313" key="1">
    <source>
        <dbReference type="EMBL" id="URD98911.1"/>
    </source>
</evidence>
<accession>A0A9E7K0E0</accession>
<organism evidence="1 2">
    <name type="scientific">Musa troglodytarum</name>
    <name type="common">fe'i banana</name>
    <dbReference type="NCBI Taxonomy" id="320322"/>
    <lineage>
        <taxon>Eukaryota</taxon>
        <taxon>Viridiplantae</taxon>
        <taxon>Streptophyta</taxon>
        <taxon>Embryophyta</taxon>
        <taxon>Tracheophyta</taxon>
        <taxon>Spermatophyta</taxon>
        <taxon>Magnoliopsida</taxon>
        <taxon>Liliopsida</taxon>
        <taxon>Zingiberales</taxon>
        <taxon>Musaceae</taxon>
        <taxon>Musa</taxon>
    </lineage>
</organism>
<dbReference type="AlphaFoldDB" id="A0A9E7K0E0"/>
<evidence type="ECO:0000313" key="2">
    <source>
        <dbReference type="Proteomes" id="UP001055439"/>
    </source>
</evidence>
<keyword evidence="2" id="KW-1185">Reference proteome</keyword>
<name>A0A9E7K0E0_9LILI</name>
<dbReference type="EMBL" id="CP097506">
    <property type="protein sequence ID" value="URD98911.1"/>
    <property type="molecule type" value="Genomic_DNA"/>
</dbReference>